<dbReference type="OrthoDB" id="9807829at2"/>
<feature type="domain" description="Pseudouridine synthase RsuA/RluA-like" evidence="3">
    <location>
        <begin position="14"/>
        <end position="164"/>
    </location>
</feature>
<dbReference type="RefSeq" id="WP_051699304.1">
    <property type="nucleotide sequence ID" value="NZ_JMIW01000007.1"/>
</dbReference>
<dbReference type="PROSITE" id="PS01129">
    <property type="entry name" value="PSI_RLU"/>
    <property type="match status" value="1"/>
</dbReference>
<dbReference type="STRING" id="1044.EH31_15310"/>
<dbReference type="InterPro" id="IPR006145">
    <property type="entry name" value="PsdUridine_synth_RsuA/RluA"/>
</dbReference>
<dbReference type="GO" id="GO:0140098">
    <property type="term" value="F:catalytic activity, acting on RNA"/>
    <property type="evidence" value="ECO:0007669"/>
    <property type="project" value="UniProtKB-ARBA"/>
</dbReference>
<accession>A0A074MAE2</accession>
<name>A0A074MAE2_ERYLO</name>
<proteinExistence type="inferred from homology"/>
<evidence type="ECO:0000259" key="3">
    <source>
        <dbReference type="Pfam" id="PF00849"/>
    </source>
</evidence>
<organism evidence="4 5">
    <name type="scientific">Erythrobacter longus</name>
    <dbReference type="NCBI Taxonomy" id="1044"/>
    <lineage>
        <taxon>Bacteria</taxon>
        <taxon>Pseudomonadati</taxon>
        <taxon>Pseudomonadota</taxon>
        <taxon>Alphaproteobacteria</taxon>
        <taxon>Sphingomonadales</taxon>
        <taxon>Erythrobacteraceae</taxon>
        <taxon>Erythrobacter/Porphyrobacter group</taxon>
        <taxon>Erythrobacter</taxon>
    </lineage>
</organism>
<gene>
    <name evidence="4" type="ORF">EH31_15310</name>
</gene>
<dbReference type="CDD" id="cd02869">
    <property type="entry name" value="PseudoU_synth_RluA_like"/>
    <property type="match status" value="1"/>
</dbReference>
<dbReference type="PANTHER" id="PTHR21600:SF87">
    <property type="entry name" value="RNA PSEUDOURIDYLATE SYNTHASE DOMAIN-CONTAINING PROTEIN 1"/>
    <property type="match status" value="1"/>
</dbReference>
<dbReference type="Pfam" id="PF00849">
    <property type="entry name" value="PseudoU_synth_2"/>
    <property type="match status" value="1"/>
</dbReference>
<feature type="region of interest" description="Disordered" evidence="2">
    <location>
        <begin position="219"/>
        <end position="255"/>
    </location>
</feature>
<dbReference type="Proteomes" id="UP000027647">
    <property type="component" value="Unassembled WGS sequence"/>
</dbReference>
<dbReference type="PANTHER" id="PTHR21600">
    <property type="entry name" value="MITOCHONDRIAL RNA PSEUDOURIDINE SYNTHASE"/>
    <property type="match status" value="1"/>
</dbReference>
<dbReference type="Gene3D" id="3.30.2350.10">
    <property type="entry name" value="Pseudouridine synthase"/>
    <property type="match status" value="1"/>
</dbReference>
<dbReference type="SUPFAM" id="SSF55120">
    <property type="entry name" value="Pseudouridine synthase"/>
    <property type="match status" value="1"/>
</dbReference>
<dbReference type="InterPro" id="IPR006224">
    <property type="entry name" value="PsdUridine_synth_RluA-like_CS"/>
</dbReference>
<keyword evidence="5" id="KW-1185">Reference proteome</keyword>
<comment type="caution">
    <text evidence="4">The sequence shown here is derived from an EMBL/GenBank/DDBJ whole genome shotgun (WGS) entry which is preliminary data.</text>
</comment>
<evidence type="ECO:0000313" key="4">
    <source>
        <dbReference type="EMBL" id="KEO88803.1"/>
    </source>
</evidence>
<evidence type="ECO:0000313" key="5">
    <source>
        <dbReference type="Proteomes" id="UP000027647"/>
    </source>
</evidence>
<sequence length="255" mass="27614">MTSIPILFEDGEALVINKPAGLPVDRPKRGGPCLNDHLDDLKLGFQRRPVPVHRLDTDTSGCLLLARNPKALKRFNKAFEDRLVAKTYLAVIDFLPAEQSGTIELSLSKISSAEKGWRMIAAKKGKPAVSHWELIETIGEGDRVRSLIRFRPETGRTHQLRVHALQGLGAPLLGDPVYGPVRGQNKGAPRTMLHAETIAVEREGKPAITAHAPFPEDFLRAGLTAPTPPALPEASPTVAPEPVSPQPAAPEQDDG</sequence>
<dbReference type="InterPro" id="IPR020103">
    <property type="entry name" value="PsdUridine_synth_cat_dom_sf"/>
</dbReference>
<comment type="similarity">
    <text evidence="1">Belongs to the pseudouridine synthase RluA family.</text>
</comment>
<dbReference type="InterPro" id="IPR050188">
    <property type="entry name" value="RluA_PseudoU_synthase"/>
</dbReference>
<dbReference type="eggNOG" id="COG0564">
    <property type="taxonomic scope" value="Bacteria"/>
</dbReference>
<dbReference type="GO" id="GO:0009982">
    <property type="term" value="F:pseudouridine synthase activity"/>
    <property type="evidence" value="ECO:0007669"/>
    <property type="project" value="InterPro"/>
</dbReference>
<protein>
    <submittedName>
        <fullName evidence="4">Pseudouridine synthase</fullName>
    </submittedName>
</protein>
<dbReference type="GO" id="GO:0000455">
    <property type="term" value="P:enzyme-directed rRNA pseudouridine synthesis"/>
    <property type="evidence" value="ECO:0007669"/>
    <property type="project" value="TreeGrafter"/>
</dbReference>
<dbReference type="EMBL" id="JMIW01000007">
    <property type="protein sequence ID" value="KEO88803.1"/>
    <property type="molecule type" value="Genomic_DNA"/>
</dbReference>
<dbReference type="AlphaFoldDB" id="A0A074MAE2"/>
<dbReference type="GO" id="GO:0003723">
    <property type="term" value="F:RNA binding"/>
    <property type="evidence" value="ECO:0007669"/>
    <property type="project" value="InterPro"/>
</dbReference>
<evidence type="ECO:0000256" key="2">
    <source>
        <dbReference type="SAM" id="MobiDB-lite"/>
    </source>
</evidence>
<evidence type="ECO:0000256" key="1">
    <source>
        <dbReference type="ARBA" id="ARBA00010876"/>
    </source>
</evidence>
<reference evidence="4 5" key="1">
    <citation type="submission" date="2014-04" db="EMBL/GenBank/DDBJ databases">
        <title>A comprehensive comparison of genomes of Erythrobacter spp. strains.</title>
        <authorList>
            <person name="Zheng Q."/>
        </authorList>
    </citation>
    <scope>NUCLEOTIDE SEQUENCE [LARGE SCALE GENOMIC DNA]</scope>
    <source>
        <strain evidence="4 5">DSM 6997</strain>
    </source>
</reference>